<evidence type="ECO:0000256" key="1">
    <source>
        <dbReference type="ARBA" id="ARBA00001946"/>
    </source>
</evidence>
<dbReference type="PANTHER" id="PTHR12358">
    <property type="entry name" value="SPHINGOSINE KINASE"/>
    <property type="match status" value="1"/>
</dbReference>
<evidence type="ECO:0000256" key="2">
    <source>
        <dbReference type="ARBA" id="ARBA00005983"/>
    </source>
</evidence>
<dbReference type="InterPro" id="IPR005218">
    <property type="entry name" value="Diacylglycerol/lipid_kinase"/>
</dbReference>
<dbReference type="InterPro" id="IPR017438">
    <property type="entry name" value="ATP-NAD_kinase_N"/>
</dbReference>
<feature type="domain" description="DAGKc" evidence="9">
    <location>
        <begin position="13"/>
        <end position="142"/>
    </location>
</feature>
<comment type="caution">
    <text evidence="10">The sequence shown here is derived from an EMBL/GenBank/DDBJ whole genome shotgun (WGS) entry which is preliminary data.</text>
</comment>
<evidence type="ECO:0000256" key="5">
    <source>
        <dbReference type="ARBA" id="ARBA00022777"/>
    </source>
</evidence>
<dbReference type="EMBL" id="SNWQ01000052">
    <property type="protein sequence ID" value="TDO27812.1"/>
    <property type="molecule type" value="Genomic_DNA"/>
</dbReference>
<sequence length="313" mass="33932">MVLPKSEMLDRIRRDRHAVLLVNTKSRRGARHYDEVRALLQDRGFSITAEHAVADPATQLPKLLPEILAERPPLLVVGSGDGTVATVVDHLAYTDTVLGYLPLGTTNNFGRSLGLPLRLEPAVDVIANGKVAEVDLGRVNEDVFANLVSLGISAVVAGRTPHALKRRLGRASYALTSMRALFSHRPFTAEVSSGGVTWRVQTHQLNIANGRTHAGAPIAADASIDDQLLTVYTLGGPSRLSTVAATLRQSLTPHRRLEHKRYLTGTDFTVSTDRPLQVDVDGEITTTTPLHVEVAAGALRVLVPETFPDYKRS</sequence>
<keyword evidence="5 10" id="KW-0418">Kinase</keyword>
<keyword evidence="7" id="KW-0594">Phospholipid biosynthesis</keyword>
<dbReference type="PANTHER" id="PTHR12358:SF54">
    <property type="entry name" value="SPHINGOSINE KINASE RELATED PROTEIN"/>
    <property type="match status" value="1"/>
</dbReference>
<comment type="cofactor">
    <cofactor evidence="1">
        <name>Mg(2+)</name>
        <dbReference type="ChEBI" id="CHEBI:18420"/>
    </cofactor>
</comment>
<dbReference type="Gene3D" id="2.60.200.40">
    <property type="match status" value="1"/>
</dbReference>
<dbReference type="Pfam" id="PF00781">
    <property type="entry name" value="DAGK_cat"/>
    <property type="match status" value="1"/>
</dbReference>
<comment type="similarity">
    <text evidence="2">Belongs to the diacylglycerol/lipid kinase family.</text>
</comment>
<evidence type="ECO:0000256" key="7">
    <source>
        <dbReference type="ARBA" id="ARBA00023209"/>
    </source>
</evidence>
<gene>
    <name evidence="10" type="ORF">EV643_1526</name>
</gene>
<evidence type="ECO:0000256" key="8">
    <source>
        <dbReference type="ARBA" id="ARBA00023264"/>
    </source>
</evidence>
<dbReference type="PROSITE" id="PS50146">
    <property type="entry name" value="DAGK"/>
    <property type="match status" value="1"/>
</dbReference>
<name>A0A4R6IY93_9ACTN</name>
<keyword evidence="11" id="KW-1185">Reference proteome</keyword>
<dbReference type="GO" id="GO:0005524">
    <property type="term" value="F:ATP binding"/>
    <property type="evidence" value="ECO:0007669"/>
    <property type="project" value="UniProtKB-KW"/>
</dbReference>
<dbReference type="GO" id="GO:0016301">
    <property type="term" value="F:kinase activity"/>
    <property type="evidence" value="ECO:0007669"/>
    <property type="project" value="UniProtKB-KW"/>
</dbReference>
<dbReference type="RefSeq" id="WP_202870058.1">
    <property type="nucleotide sequence ID" value="NZ_SNWQ01000052.1"/>
</dbReference>
<dbReference type="InterPro" id="IPR050187">
    <property type="entry name" value="Lipid_Phosphate_FormReg"/>
</dbReference>
<protein>
    <submittedName>
        <fullName evidence="10">YegS/Rv2252/BmrU family lipid kinase</fullName>
    </submittedName>
</protein>
<dbReference type="Pfam" id="PF19279">
    <property type="entry name" value="YegS_C"/>
    <property type="match status" value="1"/>
</dbReference>
<reference evidence="10 11" key="1">
    <citation type="submission" date="2019-03" db="EMBL/GenBank/DDBJ databases">
        <title>Genomic Encyclopedia of Type Strains, Phase III (KMG-III): the genomes of soil and plant-associated and newly described type strains.</title>
        <authorList>
            <person name="Whitman W."/>
        </authorList>
    </citation>
    <scope>NUCLEOTIDE SEQUENCE [LARGE SCALE GENOMIC DNA]</scope>
    <source>
        <strain evidence="10 11">VKM Ac-2527</strain>
    </source>
</reference>
<keyword evidence="4" id="KW-0547">Nucleotide-binding</keyword>
<evidence type="ECO:0000256" key="6">
    <source>
        <dbReference type="ARBA" id="ARBA00022840"/>
    </source>
</evidence>
<keyword evidence="7" id="KW-0444">Lipid biosynthesis</keyword>
<keyword evidence="8" id="KW-1208">Phospholipid metabolism</keyword>
<keyword evidence="3" id="KW-0808">Transferase</keyword>
<dbReference type="Proteomes" id="UP000295388">
    <property type="component" value="Unassembled WGS sequence"/>
</dbReference>
<accession>A0A4R6IY93</accession>
<dbReference type="GO" id="GO:0008654">
    <property type="term" value="P:phospholipid biosynthetic process"/>
    <property type="evidence" value="ECO:0007669"/>
    <property type="project" value="UniProtKB-KW"/>
</dbReference>
<evidence type="ECO:0000256" key="3">
    <source>
        <dbReference type="ARBA" id="ARBA00022679"/>
    </source>
</evidence>
<keyword evidence="7" id="KW-0443">Lipid metabolism</keyword>
<organism evidence="10 11">
    <name type="scientific">Kribbella caucasensis</name>
    <dbReference type="NCBI Taxonomy" id="2512215"/>
    <lineage>
        <taxon>Bacteria</taxon>
        <taxon>Bacillati</taxon>
        <taxon>Actinomycetota</taxon>
        <taxon>Actinomycetes</taxon>
        <taxon>Propionibacteriales</taxon>
        <taxon>Kribbellaceae</taxon>
        <taxon>Kribbella</taxon>
    </lineage>
</organism>
<evidence type="ECO:0000259" key="9">
    <source>
        <dbReference type="PROSITE" id="PS50146"/>
    </source>
</evidence>
<dbReference type="InterPro" id="IPR016064">
    <property type="entry name" value="NAD/diacylglycerol_kinase_sf"/>
</dbReference>
<evidence type="ECO:0000313" key="10">
    <source>
        <dbReference type="EMBL" id="TDO27812.1"/>
    </source>
</evidence>
<evidence type="ECO:0000313" key="11">
    <source>
        <dbReference type="Proteomes" id="UP000295388"/>
    </source>
</evidence>
<dbReference type="AlphaFoldDB" id="A0A4R6IY93"/>
<dbReference type="InterPro" id="IPR045540">
    <property type="entry name" value="YegS/DAGK_C"/>
</dbReference>
<evidence type="ECO:0000256" key="4">
    <source>
        <dbReference type="ARBA" id="ARBA00022741"/>
    </source>
</evidence>
<dbReference type="NCBIfam" id="TIGR00147">
    <property type="entry name" value="YegS/Rv2252/BmrU family lipid kinase"/>
    <property type="match status" value="1"/>
</dbReference>
<dbReference type="Gene3D" id="3.40.50.10330">
    <property type="entry name" value="Probable inorganic polyphosphate/atp-NAD kinase, domain 1"/>
    <property type="match status" value="1"/>
</dbReference>
<dbReference type="SUPFAM" id="SSF111331">
    <property type="entry name" value="NAD kinase/diacylglycerol kinase-like"/>
    <property type="match status" value="1"/>
</dbReference>
<proteinExistence type="inferred from homology"/>
<keyword evidence="6" id="KW-0067">ATP-binding</keyword>
<dbReference type="InterPro" id="IPR001206">
    <property type="entry name" value="Diacylglycerol_kinase_cat_dom"/>
</dbReference>